<dbReference type="EMBL" id="JANEYF010002149">
    <property type="protein sequence ID" value="KAJ8950842.1"/>
    <property type="molecule type" value="Genomic_DNA"/>
</dbReference>
<organism evidence="2 3">
    <name type="scientific">Rhamnusium bicolor</name>
    <dbReference type="NCBI Taxonomy" id="1586634"/>
    <lineage>
        <taxon>Eukaryota</taxon>
        <taxon>Metazoa</taxon>
        <taxon>Ecdysozoa</taxon>
        <taxon>Arthropoda</taxon>
        <taxon>Hexapoda</taxon>
        <taxon>Insecta</taxon>
        <taxon>Pterygota</taxon>
        <taxon>Neoptera</taxon>
        <taxon>Endopterygota</taxon>
        <taxon>Coleoptera</taxon>
        <taxon>Polyphaga</taxon>
        <taxon>Cucujiformia</taxon>
        <taxon>Chrysomeloidea</taxon>
        <taxon>Cerambycidae</taxon>
        <taxon>Lepturinae</taxon>
        <taxon>Rhagiini</taxon>
        <taxon>Rhamnusium</taxon>
    </lineage>
</organism>
<evidence type="ECO:0000313" key="3">
    <source>
        <dbReference type="Proteomes" id="UP001162156"/>
    </source>
</evidence>
<proteinExistence type="predicted"/>
<reference evidence="2" key="1">
    <citation type="journal article" date="2023" name="Insect Mol. Biol.">
        <title>Genome sequencing provides insights into the evolution of gene families encoding plant cell wall-degrading enzymes in longhorned beetles.</title>
        <authorList>
            <person name="Shin N.R."/>
            <person name="Okamura Y."/>
            <person name="Kirsch R."/>
            <person name="Pauchet Y."/>
        </authorList>
    </citation>
    <scope>NUCLEOTIDE SEQUENCE</scope>
    <source>
        <strain evidence="2">RBIC_L_NR</strain>
    </source>
</reference>
<sequence>LSSTRSYWNLNLNHRLVSEVMPCNRWEDIKRFLHFNSNIDMIPSGNPGHDKLYKIRPLLNKLRERLLKVPKEEYFAIDEQIIPTKARSSLKQYNPKKLHKWGYIAFVLSGVSGFSYDYEIYAGSESNVILDGNPDLGVSCSTCTNNTKTFSM</sequence>
<dbReference type="Pfam" id="PF13843">
    <property type="entry name" value="DDE_Tnp_1_7"/>
    <property type="match status" value="1"/>
</dbReference>
<evidence type="ECO:0000259" key="1">
    <source>
        <dbReference type="Pfam" id="PF13843"/>
    </source>
</evidence>
<gene>
    <name evidence="2" type="ORF">NQ314_007774</name>
</gene>
<evidence type="ECO:0000313" key="2">
    <source>
        <dbReference type="EMBL" id="KAJ8950842.1"/>
    </source>
</evidence>
<protein>
    <recommendedName>
        <fullName evidence="1">PiggyBac transposable element-derived protein domain-containing protein</fullName>
    </recommendedName>
</protein>
<dbReference type="AlphaFoldDB" id="A0AAV8YHW8"/>
<dbReference type="PANTHER" id="PTHR47272:SF1">
    <property type="entry name" value="PIGGYBAC TRANSPOSABLE ELEMENT-DERIVED PROTEIN 3-LIKE"/>
    <property type="match status" value="1"/>
</dbReference>
<dbReference type="PANTHER" id="PTHR47272">
    <property type="entry name" value="DDE_TNP_1_7 DOMAIN-CONTAINING PROTEIN"/>
    <property type="match status" value="1"/>
</dbReference>
<comment type="caution">
    <text evidence="2">The sequence shown here is derived from an EMBL/GenBank/DDBJ whole genome shotgun (WGS) entry which is preliminary data.</text>
</comment>
<dbReference type="InterPro" id="IPR029526">
    <property type="entry name" value="PGBD"/>
</dbReference>
<dbReference type="Proteomes" id="UP001162156">
    <property type="component" value="Unassembled WGS sequence"/>
</dbReference>
<name>A0AAV8YHW8_9CUCU</name>
<keyword evidence="3" id="KW-1185">Reference proteome</keyword>
<accession>A0AAV8YHW8</accession>
<feature type="non-terminal residue" evidence="2">
    <location>
        <position position="1"/>
    </location>
</feature>
<feature type="domain" description="PiggyBac transposable element-derived protein" evidence="1">
    <location>
        <begin position="2"/>
        <end position="143"/>
    </location>
</feature>